<name>A0ABV0TIE4_9TELE</name>
<dbReference type="EMBL" id="JAHRIQ010035892">
    <property type="protein sequence ID" value="MEQ2232667.1"/>
    <property type="molecule type" value="Genomic_DNA"/>
</dbReference>
<organism evidence="1 2">
    <name type="scientific">Ilyodon furcidens</name>
    <name type="common">goldbreast splitfin</name>
    <dbReference type="NCBI Taxonomy" id="33524"/>
    <lineage>
        <taxon>Eukaryota</taxon>
        <taxon>Metazoa</taxon>
        <taxon>Chordata</taxon>
        <taxon>Craniata</taxon>
        <taxon>Vertebrata</taxon>
        <taxon>Euteleostomi</taxon>
        <taxon>Actinopterygii</taxon>
        <taxon>Neopterygii</taxon>
        <taxon>Teleostei</taxon>
        <taxon>Neoteleostei</taxon>
        <taxon>Acanthomorphata</taxon>
        <taxon>Ovalentaria</taxon>
        <taxon>Atherinomorphae</taxon>
        <taxon>Cyprinodontiformes</taxon>
        <taxon>Goodeidae</taxon>
        <taxon>Ilyodon</taxon>
    </lineage>
</organism>
<reference evidence="1 2" key="1">
    <citation type="submission" date="2021-06" db="EMBL/GenBank/DDBJ databases">
        <authorList>
            <person name="Palmer J.M."/>
        </authorList>
    </citation>
    <scope>NUCLEOTIDE SEQUENCE [LARGE SCALE GENOMIC DNA]</scope>
    <source>
        <strain evidence="2">if_2019</strain>
        <tissue evidence="1">Muscle</tissue>
    </source>
</reference>
<dbReference type="Proteomes" id="UP001482620">
    <property type="component" value="Unassembled WGS sequence"/>
</dbReference>
<protein>
    <submittedName>
        <fullName evidence="1">Uncharacterized protein</fullName>
    </submittedName>
</protein>
<sequence>MLCVKGVLHTYSPQPRKLRDLLRHSGSWSTGLKNPTEQLWRLVHWMQKPTKKLIQWMQELMKKLWRVAMDLWNHLRYTGLEFEIFSFLFSNFKTLSAALLVEGAGEFWALEC</sequence>
<keyword evidence="2" id="KW-1185">Reference proteome</keyword>
<evidence type="ECO:0000313" key="1">
    <source>
        <dbReference type="EMBL" id="MEQ2232667.1"/>
    </source>
</evidence>
<accession>A0ABV0TIE4</accession>
<gene>
    <name evidence="1" type="ORF">ILYODFUR_013799</name>
</gene>
<proteinExistence type="predicted"/>
<comment type="caution">
    <text evidence="1">The sequence shown here is derived from an EMBL/GenBank/DDBJ whole genome shotgun (WGS) entry which is preliminary data.</text>
</comment>
<evidence type="ECO:0000313" key="2">
    <source>
        <dbReference type="Proteomes" id="UP001482620"/>
    </source>
</evidence>